<gene>
    <name evidence="1" type="ORF">MLD38_011407</name>
</gene>
<name>A0ACB9R3I4_9MYRT</name>
<proteinExistence type="predicted"/>
<comment type="caution">
    <text evidence="1">The sequence shown here is derived from an EMBL/GenBank/DDBJ whole genome shotgun (WGS) entry which is preliminary data.</text>
</comment>
<accession>A0ACB9R3I4</accession>
<organism evidence="1 2">
    <name type="scientific">Melastoma candidum</name>
    <dbReference type="NCBI Taxonomy" id="119954"/>
    <lineage>
        <taxon>Eukaryota</taxon>
        <taxon>Viridiplantae</taxon>
        <taxon>Streptophyta</taxon>
        <taxon>Embryophyta</taxon>
        <taxon>Tracheophyta</taxon>
        <taxon>Spermatophyta</taxon>
        <taxon>Magnoliopsida</taxon>
        <taxon>eudicotyledons</taxon>
        <taxon>Gunneridae</taxon>
        <taxon>Pentapetalae</taxon>
        <taxon>rosids</taxon>
        <taxon>malvids</taxon>
        <taxon>Myrtales</taxon>
        <taxon>Melastomataceae</taxon>
        <taxon>Melastomatoideae</taxon>
        <taxon>Melastomateae</taxon>
        <taxon>Melastoma</taxon>
    </lineage>
</organism>
<reference evidence="2" key="1">
    <citation type="journal article" date="2023" name="Front. Plant Sci.">
        <title>Chromosomal-level genome assembly of Melastoma candidum provides insights into trichome evolution.</title>
        <authorList>
            <person name="Zhong Y."/>
            <person name="Wu W."/>
            <person name="Sun C."/>
            <person name="Zou P."/>
            <person name="Liu Y."/>
            <person name="Dai S."/>
            <person name="Zhou R."/>
        </authorList>
    </citation>
    <scope>NUCLEOTIDE SEQUENCE [LARGE SCALE GENOMIC DNA]</scope>
</reference>
<keyword evidence="2" id="KW-1185">Reference proteome</keyword>
<protein>
    <submittedName>
        <fullName evidence="1">Uncharacterized protein</fullName>
    </submittedName>
</protein>
<sequence>MPPCIELGLHTVHAIVRISVIGLVECVCFDYHRTAAYHCHPRLLLPKKECLQPAPCFHRTAVLCSNHRDDKGVCPYPLHHAENSSISCALGLWSLHCHHTSMNDSKLSAGSFSGLSFLAWYLPGKVRLFDRKGHVAELCI</sequence>
<evidence type="ECO:0000313" key="1">
    <source>
        <dbReference type="EMBL" id="KAI4373265.1"/>
    </source>
</evidence>
<dbReference type="EMBL" id="CM042883">
    <property type="protein sequence ID" value="KAI4373265.1"/>
    <property type="molecule type" value="Genomic_DNA"/>
</dbReference>
<evidence type="ECO:0000313" key="2">
    <source>
        <dbReference type="Proteomes" id="UP001057402"/>
    </source>
</evidence>
<dbReference type="Proteomes" id="UP001057402">
    <property type="component" value="Chromosome 4"/>
</dbReference>